<dbReference type="PRINTS" id="PR00344">
    <property type="entry name" value="BCTRLSENSOR"/>
</dbReference>
<dbReference type="RefSeq" id="WP_250826668.1">
    <property type="nucleotide sequence ID" value="NZ_JAMOIL010000007.1"/>
</dbReference>
<keyword evidence="10" id="KW-0547">Nucleotide-binding</keyword>
<evidence type="ECO:0000259" key="9">
    <source>
        <dbReference type="PROSITE" id="PS50109"/>
    </source>
</evidence>
<organism evidence="10 11">
    <name type="scientific">Nocardioides bruguierae</name>
    <dbReference type="NCBI Taxonomy" id="2945102"/>
    <lineage>
        <taxon>Bacteria</taxon>
        <taxon>Bacillati</taxon>
        <taxon>Actinomycetota</taxon>
        <taxon>Actinomycetes</taxon>
        <taxon>Propionibacteriales</taxon>
        <taxon>Nocardioidaceae</taxon>
        <taxon>Nocardioides</taxon>
    </lineage>
</organism>
<keyword evidence="5" id="KW-0418">Kinase</keyword>
<dbReference type="PANTHER" id="PTHR44936">
    <property type="entry name" value="SENSOR PROTEIN CREC"/>
    <property type="match status" value="1"/>
</dbReference>
<dbReference type="InterPro" id="IPR050980">
    <property type="entry name" value="2C_sensor_his_kinase"/>
</dbReference>
<accession>A0A9X2D611</accession>
<dbReference type="CDD" id="cd00075">
    <property type="entry name" value="HATPase"/>
    <property type="match status" value="1"/>
</dbReference>
<feature type="compositionally biased region" description="Low complexity" evidence="7">
    <location>
        <begin position="192"/>
        <end position="209"/>
    </location>
</feature>
<feature type="region of interest" description="Disordered" evidence="7">
    <location>
        <begin position="390"/>
        <end position="414"/>
    </location>
</feature>
<dbReference type="InterPro" id="IPR004358">
    <property type="entry name" value="Sig_transdc_His_kin-like_C"/>
</dbReference>
<dbReference type="InterPro" id="IPR003594">
    <property type="entry name" value="HATPase_dom"/>
</dbReference>
<dbReference type="GO" id="GO:0000160">
    <property type="term" value="P:phosphorelay signal transduction system"/>
    <property type="evidence" value="ECO:0007669"/>
    <property type="project" value="UniProtKB-KW"/>
</dbReference>
<dbReference type="PANTHER" id="PTHR44936:SF9">
    <property type="entry name" value="SENSOR PROTEIN CREC"/>
    <property type="match status" value="1"/>
</dbReference>
<feature type="transmembrane region" description="Helical" evidence="8">
    <location>
        <begin position="36"/>
        <end position="53"/>
    </location>
</feature>
<comment type="catalytic activity">
    <reaction evidence="1">
        <text>ATP + protein L-histidine = ADP + protein N-phospho-L-histidine.</text>
        <dbReference type="EC" id="2.7.13.3"/>
    </reaction>
</comment>
<evidence type="ECO:0000256" key="8">
    <source>
        <dbReference type="SAM" id="Phobius"/>
    </source>
</evidence>
<dbReference type="InterPro" id="IPR005467">
    <property type="entry name" value="His_kinase_dom"/>
</dbReference>
<feature type="region of interest" description="Disordered" evidence="7">
    <location>
        <begin position="187"/>
        <end position="209"/>
    </location>
</feature>
<evidence type="ECO:0000313" key="11">
    <source>
        <dbReference type="Proteomes" id="UP001139485"/>
    </source>
</evidence>
<dbReference type="SUPFAM" id="SSF55874">
    <property type="entry name" value="ATPase domain of HSP90 chaperone/DNA topoisomerase II/histidine kinase"/>
    <property type="match status" value="1"/>
</dbReference>
<feature type="domain" description="Histidine kinase" evidence="9">
    <location>
        <begin position="283"/>
        <end position="383"/>
    </location>
</feature>
<dbReference type="Gene3D" id="3.30.565.10">
    <property type="entry name" value="Histidine kinase-like ATPase, C-terminal domain"/>
    <property type="match status" value="1"/>
</dbReference>
<dbReference type="GO" id="GO:0004673">
    <property type="term" value="F:protein histidine kinase activity"/>
    <property type="evidence" value="ECO:0007669"/>
    <property type="project" value="UniProtKB-EC"/>
</dbReference>
<evidence type="ECO:0000256" key="5">
    <source>
        <dbReference type="ARBA" id="ARBA00022777"/>
    </source>
</evidence>
<keyword evidence="11" id="KW-1185">Reference proteome</keyword>
<feature type="transmembrane region" description="Helical" evidence="8">
    <location>
        <begin position="59"/>
        <end position="77"/>
    </location>
</feature>
<keyword evidence="8" id="KW-0812">Transmembrane</keyword>
<keyword evidence="8" id="KW-1133">Transmembrane helix</keyword>
<evidence type="ECO:0000256" key="3">
    <source>
        <dbReference type="ARBA" id="ARBA00022553"/>
    </source>
</evidence>
<keyword evidence="4" id="KW-0808">Transferase</keyword>
<feature type="transmembrane region" description="Helical" evidence="8">
    <location>
        <begin position="12"/>
        <end position="29"/>
    </location>
</feature>
<reference evidence="10" key="1">
    <citation type="submission" date="2022-05" db="EMBL/GenBank/DDBJ databases">
        <authorList>
            <person name="Tuo L."/>
        </authorList>
    </citation>
    <scope>NUCLEOTIDE SEQUENCE</scope>
    <source>
        <strain evidence="10">BSK12Z-4</strain>
    </source>
</reference>
<dbReference type="EMBL" id="JAMOIL010000007">
    <property type="protein sequence ID" value="MCM0619961.1"/>
    <property type="molecule type" value="Genomic_DNA"/>
</dbReference>
<proteinExistence type="predicted"/>
<dbReference type="Proteomes" id="UP001139485">
    <property type="component" value="Unassembled WGS sequence"/>
</dbReference>
<protein>
    <recommendedName>
        <fullName evidence="2">histidine kinase</fullName>
        <ecNumber evidence="2">2.7.13.3</ecNumber>
    </recommendedName>
</protein>
<keyword evidence="10" id="KW-0067">ATP-binding</keyword>
<keyword evidence="3" id="KW-0597">Phosphoprotein</keyword>
<gene>
    <name evidence="10" type="ORF">M8330_06585</name>
</gene>
<keyword evidence="6" id="KW-0902">Two-component regulatory system</keyword>
<dbReference type="Pfam" id="PF02518">
    <property type="entry name" value="HATPase_c"/>
    <property type="match status" value="1"/>
</dbReference>
<dbReference type="AlphaFoldDB" id="A0A9X2D611"/>
<dbReference type="InterPro" id="IPR036890">
    <property type="entry name" value="HATPase_C_sf"/>
</dbReference>
<evidence type="ECO:0000256" key="7">
    <source>
        <dbReference type="SAM" id="MobiDB-lite"/>
    </source>
</evidence>
<evidence type="ECO:0000256" key="2">
    <source>
        <dbReference type="ARBA" id="ARBA00012438"/>
    </source>
</evidence>
<name>A0A9X2D611_9ACTN</name>
<dbReference type="GO" id="GO:0005524">
    <property type="term" value="F:ATP binding"/>
    <property type="evidence" value="ECO:0007669"/>
    <property type="project" value="UniProtKB-KW"/>
</dbReference>
<dbReference type="SMART" id="SM00387">
    <property type="entry name" value="HATPase_c"/>
    <property type="match status" value="1"/>
</dbReference>
<evidence type="ECO:0000256" key="6">
    <source>
        <dbReference type="ARBA" id="ARBA00023012"/>
    </source>
</evidence>
<comment type="caution">
    <text evidence="10">The sequence shown here is derived from an EMBL/GenBank/DDBJ whole genome shotgun (WGS) entry which is preliminary data.</text>
</comment>
<evidence type="ECO:0000313" key="10">
    <source>
        <dbReference type="EMBL" id="MCM0619961.1"/>
    </source>
</evidence>
<dbReference type="PROSITE" id="PS50109">
    <property type="entry name" value="HIS_KIN"/>
    <property type="match status" value="1"/>
</dbReference>
<sequence>MTIEVLQPVAPLLLLDLAVYVQLGLVLALRSLPMRALLLASVLAFLGLRRAQYGTDSTVTESLLVLSAALCLALVAVRARRPRRHVTDLPACPEHAAPASTTSAGGTTVRGGLDAMTAHEVRSISAGLAGAATLLVDPALQGGPRERICQLIAAEAQRLQRRLGSPGVAPGAPAWTAAVVAQPCCSGQHGQAEPAASDAAGNPAAGAPVPRMPVVHEPPPRGTFVGPMTTHAPRPQPVRAYTRAPECDVDTIVASLALSHRARGRRVSAGTTGLRVAAPHDDLAEILGVLLDNVAEHAPGSRTEVRGTRVGALAVLRVSDDGPGIDPRLCATMFQPGVQRQGSRGSGLGLTSARALARRHGGDLRLVRGSVGCTWEVVLPVAGSVSSVSGTPAQRVKAAGAGVDRRSAQRGVVA</sequence>
<dbReference type="EC" id="2.7.13.3" evidence="2"/>
<evidence type="ECO:0000256" key="4">
    <source>
        <dbReference type="ARBA" id="ARBA00022679"/>
    </source>
</evidence>
<keyword evidence="8" id="KW-0472">Membrane</keyword>
<evidence type="ECO:0000256" key="1">
    <source>
        <dbReference type="ARBA" id="ARBA00000085"/>
    </source>
</evidence>